<name>A0ABW9DQY7_9BURK</name>
<gene>
    <name evidence="1" type="ORF">PQQ63_13800</name>
</gene>
<reference evidence="1 2" key="1">
    <citation type="journal article" date="2024" name="Chem. Sci.">
        <title>Discovery of megapolipeptins by genome mining of a Burkholderiales bacteria collection.</title>
        <authorList>
            <person name="Paulo B.S."/>
            <person name="Recchia M.J.J."/>
            <person name="Lee S."/>
            <person name="Fergusson C.H."/>
            <person name="Romanowski S.B."/>
            <person name="Hernandez A."/>
            <person name="Krull N."/>
            <person name="Liu D.Y."/>
            <person name="Cavanagh H."/>
            <person name="Bos A."/>
            <person name="Gray C.A."/>
            <person name="Murphy B.T."/>
            <person name="Linington R.G."/>
            <person name="Eustaquio A.S."/>
        </authorList>
    </citation>
    <scope>NUCLEOTIDE SEQUENCE [LARGE SCALE GENOMIC DNA]</scope>
    <source>
        <strain evidence="1 2">RL17-338-BIC-A</strain>
    </source>
</reference>
<dbReference type="RefSeq" id="WP_408336625.1">
    <property type="nucleotide sequence ID" value="NZ_JAQQCF010000010.1"/>
</dbReference>
<evidence type="ECO:0000313" key="1">
    <source>
        <dbReference type="EMBL" id="MFM0637768.1"/>
    </source>
</evidence>
<proteinExistence type="predicted"/>
<keyword evidence="2" id="KW-1185">Reference proteome</keyword>
<comment type="caution">
    <text evidence="1">The sequence shown here is derived from an EMBL/GenBank/DDBJ whole genome shotgun (WGS) entry which is preliminary data.</text>
</comment>
<dbReference type="EMBL" id="JAQQCF010000010">
    <property type="protein sequence ID" value="MFM0637768.1"/>
    <property type="molecule type" value="Genomic_DNA"/>
</dbReference>
<accession>A0ABW9DQY7</accession>
<organism evidence="1 2">
    <name type="scientific">Paraburkholderia metrosideri</name>
    <dbReference type="NCBI Taxonomy" id="580937"/>
    <lineage>
        <taxon>Bacteria</taxon>
        <taxon>Pseudomonadati</taxon>
        <taxon>Pseudomonadota</taxon>
        <taxon>Betaproteobacteria</taxon>
        <taxon>Burkholderiales</taxon>
        <taxon>Burkholderiaceae</taxon>
        <taxon>Paraburkholderia</taxon>
    </lineage>
</organism>
<evidence type="ECO:0000313" key="2">
    <source>
        <dbReference type="Proteomes" id="UP001629432"/>
    </source>
</evidence>
<dbReference type="Proteomes" id="UP001629432">
    <property type="component" value="Unassembled WGS sequence"/>
</dbReference>
<protein>
    <submittedName>
        <fullName evidence="1">Uncharacterized protein</fullName>
    </submittedName>
</protein>
<sequence length="71" mass="7793">MQVGILIGAYNALNHEAADFKSAPFTSAYRRAEPIPLRVEQVLLDVGTRSLPLRHLTTQYDTGIDAPKVQG</sequence>